<reference evidence="1 2" key="1">
    <citation type="submission" date="2017-12" db="EMBL/GenBank/DDBJ databases">
        <authorList>
            <person name="Hurst M.R.H."/>
        </authorList>
    </citation>
    <scope>NUCLEOTIDE SEQUENCE [LARGE SCALE GENOMIC DNA]</scope>
    <source>
        <strain evidence="1 2">BM15</strain>
    </source>
</reference>
<protein>
    <submittedName>
        <fullName evidence="1">Uncharacterized protein</fullName>
    </submittedName>
</protein>
<dbReference type="OrthoDB" id="7773837at2"/>
<dbReference type="EMBL" id="CP025408">
    <property type="protein sequence ID" value="AUH33756.1"/>
    <property type="molecule type" value="Genomic_DNA"/>
</dbReference>
<dbReference type="KEGG" id="paro:CUV01_10475"/>
<sequence>MNQATFRLESFSDAFQAAAQMVHPDHVDDAYRKGLAEGRALRAADQISSLTAALTELQNSLQAQASLLSKSSLQTVSDLAPVLNEIVECLAENGQSAGLQTALQHELLRLAGDFTAPSWHITCPAETEPMILRCTEAAGISDADIRVLPEAQQAVIVMEDGHSAFANDGIVQHFRDLIAELQESYR</sequence>
<proteinExistence type="predicted"/>
<name>A0A2K9ESF7_9RHOB</name>
<evidence type="ECO:0000313" key="2">
    <source>
        <dbReference type="Proteomes" id="UP000233742"/>
    </source>
</evidence>
<dbReference type="RefSeq" id="WP_101460422.1">
    <property type="nucleotide sequence ID" value="NZ_CP025408.1"/>
</dbReference>
<accession>A0A2K9ESF7</accession>
<organism evidence="1 2">
    <name type="scientific">Paracoccus tegillarcae</name>
    <dbReference type="NCBI Taxonomy" id="1529068"/>
    <lineage>
        <taxon>Bacteria</taxon>
        <taxon>Pseudomonadati</taxon>
        <taxon>Pseudomonadota</taxon>
        <taxon>Alphaproteobacteria</taxon>
        <taxon>Rhodobacterales</taxon>
        <taxon>Paracoccaceae</taxon>
        <taxon>Paracoccus</taxon>
    </lineage>
</organism>
<dbReference type="Proteomes" id="UP000233742">
    <property type="component" value="Chromosome"/>
</dbReference>
<gene>
    <name evidence="1" type="ORF">CUV01_10475</name>
</gene>
<keyword evidence="2" id="KW-1185">Reference proteome</keyword>
<dbReference type="AlphaFoldDB" id="A0A2K9ESF7"/>
<evidence type="ECO:0000313" key="1">
    <source>
        <dbReference type="EMBL" id="AUH33756.1"/>
    </source>
</evidence>